<evidence type="ECO:0000256" key="7">
    <source>
        <dbReference type="ARBA" id="ARBA00022777"/>
    </source>
</evidence>
<dbReference type="FunFam" id="3.40.50.2020:FF:000017">
    <property type="entry name" value="Ribose-phosphate pyrophosphokinase 1"/>
    <property type="match status" value="1"/>
</dbReference>
<evidence type="ECO:0000256" key="5">
    <source>
        <dbReference type="ARBA" id="ARBA00022727"/>
    </source>
</evidence>
<dbReference type="GO" id="GO:0016301">
    <property type="term" value="F:kinase activity"/>
    <property type="evidence" value="ECO:0007669"/>
    <property type="project" value="UniProtKB-KW"/>
</dbReference>
<feature type="domain" description="Ribose-phosphate pyrophosphokinase N-terminal" evidence="12">
    <location>
        <begin position="5"/>
        <end position="120"/>
    </location>
</feature>
<dbReference type="FunFam" id="3.40.50.2020:FF:000005">
    <property type="entry name" value="Ribose-phosphate pyrophosphokinase 1"/>
    <property type="match status" value="1"/>
</dbReference>
<evidence type="ECO:0000256" key="11">
    <source>
        <dbReference type="SAM" id="Phobius"/>
    </source>
</evidence>
<keyword evidence="11" id="KW-0472">Membrane</keyword>
<keyword evidence="8" id="KW-0067">ATP-binding</keyword>
<dbReference type="CDD" id="cd06223">
    <property type="entry name" value="PRTases_typeI"/>
    <property type="match status" value="1"/>
</dbReference>
<dbReference type="GO" id="GO:0009156">
    <property type="term" value="P:ribonucleoside monophosphate biosynthetic process"/>
    <property type="evidence" value="ECO:0007669"/>
    <property type="project" value="InterPro"/>
</dbReference>
<dbReference type="AlphaFoldDB" id="A0A4P9YYT3"/>
<evidence type="ECO:0000313" key="13">
    <source>
        <dbReference type="EMBL" id="RKP25267.1"/>
    </source>
</evidence>
<dbReference type="EMBL" id="KZ989818">
    <property type="protein sequence ID" value="RKP25267.1"/>
    <property type="molecule type" value="Genomic_DNA"/>
</dbReference>
<evidence type="ECO:0000256" key="3">
    <source>
        <dbReference type="ARBA" id="ARBA00022679"/>
    </source>
</evidence>
<evidence type="ECO:0000256" key="9">
    <source>
        <dbReference type="ARBA" id="ARBA00022842"/>
    </source>
</evidence>
<keyword evidence="4" id="KW-0479">Metal-binding</keyword>
<proteinExistence type="inferred from homology"/>
<accession>A0A4P9YYT3</accession>
<reference evidence="14" key="1">
    <citation type="journal article" date="2018" name="Nat. Microbiol.">
        <title>Leveraging single-cell genomics to expand the fungal tree of life.</title>
        <authorList>
            <person name="Ahrendt S.R."/>
            <person name="Quandt C.A."/>
            <person name="Ciobanu D."/>
            <person name="Clum A."/>
            <person name="Salamov A."/>
            <person name="Andreopoulos B."/>
            <person name="Cheng J.F."/>
            <person name="Woyke T."/>
            <person name="Pelin A."/>
            <person name="Henrissat B."/>
            <person name="Reynolds N.K."/>
            <person name="Benny G.L."/>
            <person name="Smith M.E."/>
            <person name="James T.Y."/>
            <person name="Grigoriev I.V."/>
        </authorList>
    </citation>
    <scope>NUCLEOTIDE SEQUENCE [LARGE SCALE GENOMIC DNA]</scope>
    <source>
        <strain evidence="14">Benny S71-1</strain>
    </source>
</reference>
<keyword evidence="11" id="KW-0812">Transmembrane</keyword>
<dbReference type="InterPro" id="IPR000842">
    <property type="entry name" value="PRib_PP_synth_CS"/>
</dbReference>
<dbReference type="PANTHER" id="PTHR10210:SF57">
    <property type="entry name" value="RIBOSE-PHOSPHATE DIPHOSPHOKINASE"/>
    <property type="match status" value="1"/>
</dbReference>
<keyword evidence="14" id="KW-1185">Reference proteome</keyword>
<dbReference type="SMART" id="SM01400">
    <property type="entry name" value="Pribosyltran_N"/>
    <property type="match status" value="1"/>
</dbReference>
<organism evidence="13 14">
    <name type="scientific">Syncephalis pseudoplumigaleata</name>
    <dbReference type="NCBI Taxonomy" id="1712513"/>
    <lineage>
        <taxon>Eukaryota</taxon>
        <taxon>Fungi</taxon>
        <taxon>Fungi incertae sedis</taxon>
        <taxon>Zoopagomycota</taxon>
        <taxon>Zoopagomycotina</taxon>
        <taxon>Zoopagomycetes</taxon>
        <taxon>Zoopagales</taxon>
        <taxon>Piptocephalidaceae</taxon>
        <taxon>Syncephalis</taxon>
    </lineage>
</organism>
<dbReference type="Pfam" id="PF13793">
    <property type="entry name" value="Pribosyltran_N"/>
    <property type="match status" value="1"/>
</dbReference>
<dbReference type="GO" id="GO:0016757">
    <property type="term" value="F:glycosyltransferase activity"/>
    <property type="evidence" value="ECO:0007669"/>
    <property type="project" value="UniProtKB-KW"/>
</dbReference>
<dbReference type="GO" id="GO:0000287">
    <property type="term" value="F:magnesium ion binding"/>
    <property type="evidence" value="ECO:0007669"/>
    <property type="project" value="InterPro"/>
</dbReference>
<dbReference type="GO" id="GO:0006015">
    <property type="term" value="P:5-phosphoribose 1-diphosphate biosynthetic process"/>
    <property type="evidence" value="ECO:0007669"/>
    <property type="project" value="TreeGrafter"/>
</dbReference>
<dbReference type="OrthoDB" id="413572at2759"/>
<evidence type="ECO:0000256" key="8">
    <source>
        <dbReference type="ARBA" id="ARBA00022840"/>
    </source>
</evidence>
<dbReference type="GO" id="GO:0002189">
    <property type="term" value="C:ribose phosphate diphosphokinase complex"/>
    <property type="evidence" value="ECO:0007669"/>
    <property type="project" value="UniProtKB-ARBA"/>
</dbReference>
<dbReference type="Proteomes" id="UP000278143">
    <property type="component" value="Unassembled WGS sequence"/>
</dbReference>
<dbReference type="InterPro" id="IPR000836">
    <property type="entry name" value="PRTase_dom"/>
</dbReference>
<dbReference type="InterPro" id="IPR029057">
    <property type="entry name" value="PRTase-like"/>
</dbReference>
<evidence type="ECO:0000259" key="12">
    <source>
        <dbReference type="Pfam" id="PF13793"/>
    </source>
</evidence>
<dbReference type="GO" id="GO:0006164">
    <property type="term" value="P:purine nucleotide biosynthetic process"/>
    <property type="evidence" value="ECO:0007669"/>
    <property type="project" value="TreeGrafter"/>
</dbReference>
<dbReference type="GO" id="GO:0005524">
    <property type="term" value="F:ATP binding"/>
    <property type="evidence" value="ECO:0007669"/>
    <property type="project" value="UniProtKB-KW"/>
</dbReference>
<keyword evidence="9" id="KW-0460">Magnesium</keyword>
<sequence>MRRTKIFAGSSHPELSRLISQRLGHPLSSSELRSFANHETSVQLGVSVRNEDVFIIQSGSDTVNDHLMELLIMVNACKGASASRITAVIPYFPYAKQCKRKKRRGAIAAKLVANMLAVAGVNHIITMDLHASQMQGFFNGPIDNLFAEPSMVCWVREHVPDWQEAVVVSKNAGGVKRVTSLADKLHINFALIHTDRNPHRQGPYSYTVRGERISLVGSVRGRVALLVDDMIDGTRSFLQAADHLVHQCGAKAVYILATHGILSGNALHDIEMCPTVDRVVVTNTIPISSDKRQLTSKLEVIDVSSVLAEAIRRTHNGESVSFLFDHAL</sequence>
<evidence type="ECO:0000256" key="10">
    <source>
        <dbReference type="ARBA" id="ARBA00049535"/>
    </source>
</evidence>
<dbReference type="Pfam" id="PF14572">
    <property type="entry name" value="Pribosyl_synth"/>
    <property type="match status" value="1"/>
</dbReference>
<dbReference type="PANTHER" id="PTHR10210">
    <property type="entry name" value="RIBOSE-PHOSPHATE DIPHOSPHOKINASE FAMILY MEMBER"/>
    <property type="match status" value="1"/>
</dbReference>
<keyword evidence="5" id="KW-0545">Nucleotide biosynthesis</keyword>
<dbReference type="GO" id="GO:0005737">
    <property type="term" value="C:cytoplasm"/>
    <property type="evidence" value="ECO:0007669"/>
    <property type="project" value="TreeGrafter"/>
</dbReference>
<dbReference type="PROSITE" id="PS00114">
    <property type="entry name" value="PRPP_SYNTHASE"/>
    <property type="match status" value="1"/>
</dbReference>
<dbReference type="SUPFAM" id="SSF53271">
    <property type="entry name" value="PRTase-like"/>
    <property type="match status" value="2"/>
</dbReference>
<evidence type="ECO:0000313" key="14">
    <source>
        <dbReference type="Proteomes" id="UP000278143"/>
    </source>
</evidence>
<keyword evidence="3 13" id="KW-0808">Transferase</keyword>
<keyword evidence="11" id="KW-1133">Transmembrane helix</keyword>
<name>A0A4P9YYT3_9FUNG</name>
<protein>
    <recommendedName>
        <fullName evidence="2">ribose-phosphate diphosphokinase</fullName>
        <ecNumber evidence="2">2.7.6.1</ecNumber>
    </recommendedName>
</protein>
<comment type="catalytic activity">
    <reaction evidence="10">
        <text>D-ribose 5-phosphate + ATP = 5-phospho-alpha-D-ribose 1-diphosphate + AMP + H(+)</text>
        <dbReference type="Rhea" id="RHEA:15609"/>
        <dbReference type="ChEBI" id="CHEBI:15378"/>
        <dbReference type="ChEBI" id="CHEBI:30616"/>
        <dbReference type="ChEBI" id="CHEBI:58017"/>
        <dbReference type="ChEBI" id="CHEBI:78346"/>
        <dbReference type="ChEBI" id="CHEBI:456215"/>
        <dbReference type="EC" id="2.7.6.1"/>
    </reaction>
</comment>
<dbReference type="NCBIfam" id="TIGR01251">
    <property type="entry name" value="ribP_PPkin"/>
    <property type="match status" value="1"/>
</dbReference>
<comment type="similarity">
    <text evidence="1">Belongs to the ribose-phosphate pyrophosphokinase family.</text>
</comment>
<dbReference type="NCBIfam" id="NF002320">
    <property type="entry name" value="PRK01259.1"/>
    <property type="match status" value="1"/>
</dbReference>
<keyword evidence="7" id="KW-0418">Kinase</keyword>
<dbReference type="GO" id="GO:0004749">
    <property type="term" value="F:ribose phosphate diphosphokinase activity"/>
    <property type="evidence" value="ECO:0007669"/>
    <property type="project" value="UniProtKB-EC"/>
</dbReference>
<dbReference type="Gene3D" id="3.40.50.2020">
    <property type="match status" value="2"/>
</dbReference>
<dbReference type="InterPro" id="IPR029099">
    <property type="entry name" value="Pribosyltran_N"/>
</dbReference>
<feature type="transmembrane region" description="Helical" evidence="11">
    <location>
        <begin position="106"/>
        <end position="125"/>
    </location>
</feature>
<keyword evidence="13" id="KW-0328">Glycosyltransferase</keyword>
<dbReference type="EC" id="2.7.6.1" evidence="2"/>
<gene>
    <name evidence="13" type="ORF">SYNPS1DRAFT_15904</name>
</gene>
<evidence type="ECO:0000256" key="1">
    <source>
        <dbReference type="ARBA" id="ARBA00006478"/>
    </source>
</evidence>
<dbReference type="InterPro" id="IPR005946">
    <property type="entry name" value="Rib-P_diPkinase"/>
</dbReference>
<keyword evidence="6" id="KW-0547">Nucleotide-binding</keyword>
<evidence type="ECO:0000256" key="4">
    <source>
        <dbReference type="ARBA" id="ARBA00022723"/>
    </source>
</evidence>
<evidence type="ECO:0000256" key="6">
    <source>
        <dbReference type="ARBA" id="ARBA00022741"/>
    </source>
</evidence>
<evidence type="ECO:0000256" key="2">
    <source>
        <dbReference type="ARBA" id="ARBA00013247"/>
    </source>
</evidence>